<reference evidence="1" key="2">
    <citation type="submission" date="2015-06" db="UniProtKB">
        <authorList>
            <consortium name="EnsemblPlants"/>
        </authorList>
    </citation>
    <scope>IDENTIFICATION</scope>
    <source>
        <strain evidence="1">DM1-3 516 R44</strain>
    </source>
</reference>
<accession>M1DR41</accession>
<reference evidence="2" key="1">
    <citation type="journal article" date="2011" name="Nature">
        <title>Genome sequence and analysis of the tuber crop potato.</title>
        <authorList>
            <consortium name="The Potato Genome Sequencing Consortium"/>
        </authorList>
    </citation>
    <scope>NUCLEOTIDE SEQUENCE [LARGE SCALE GENOMIC DNA]</scope>
    <source>
        <strain evidence="2">cv. DM1-3 516 R44</strain>
    </source>
</reference>
<evidence type="ECO:0000313" key="1">
    <source>
        <dbReference type="EnsemblPlants" id="PGSC0003DMT400093031"/>
    </source>
</evidence>
<dbReference type="EnsemblPlants" id="PGSC0003DMT400093031">
    <property type="protein sequence ID" value="PGSC0003DMT400093031"/>
    <property type="gene ID" value="PGSC0003DMG400042602"/>
</dbReference>
<organism evidence="1 2">
    <name type="scientific">Solanum tuberosum</name>
    <name type="common">Potato</name>
    <dbReference type="NCBI Taxonomy" id="4113"/>
    <lineage>
        <taxon>Eukaryota</taxon>
        <taxon>Viridiplantae</taxon>
        <taxon>Streptophyta</taxon>
        <taxon>Embryophyta</taxon>
        <taxon>Tracheophyta</taxon>
        <taxon>Spermatophyta</taxon>
        <taxon>Magnoliopsida</taxon>
        <taxon>eudicotyledons</taxon>
        <taxon>Gunneridae</taxon>
        <taxon>Pentapetalae</taxon>
        <taxon>asterids</taxon>
        <taxon>lamiids</taxon>
        <taxon>Solanales</taxon>
        <taxon>Solanaceae</taxon>
        <taxon>Solanoideae</taxon>
        <taxon>Solaneae</taxon>
        <taxon>Solanum</taxon>
    </lineage>
</organism>
<dbReference type="Gramene" id="PGSC0003DMT400093031">
    <property type="protein sequence ID" value="PGSC0003DMT400093031"/>
    <property type="gene ID" value="PGSC0003DMG400042602"/>
</dbReference>
<keyword evidence="2" id="KW-1185">Reference proteome</keyword>
<dbReference type="HOGENOM" id="CLU_2363742_0_0_1"/>
<name>M1DR41_SOLTU</name>
<dbReference type="AlphaFoldDB" id="M1DR41"/>
<dbReference type="PaxDb" id="4113-PGSC0003DMT400093031"/>
<proteinExistence type="predicted"/>
<sequence length="96" mass="11073">MGTSMTRIREFTWINLPEFHGSKVDEYPQEFIDEVYKIVGIMGLSTVFGLRNKIRTQTSKKERSEPKEGRKKSLVIAKSIWRVAEWPVTSAKVPVC</sequence>
<dbReference type="Proteomes" id="UP000011115">
    <property type="component" value="Unassembled WGS sequence"/>
</dbReference>
<dbReference type="InParanoid" id="M1DR41"/>
<evidence type="ECO:0000313" key="2">
    <source>
        <dbReference type="Proteomes" id="UP000011115"/>
    </source>
</evidence>
<protein>
    <submittedName>
        <fullName evidence="1">Uncharacterized protein</fullName>
    </submittedName>
</protein>